<name>A0ABX8DHH0_9GAMM</name>
<dbReference type="Proteomes" id="UP000676428">
    <property type="component" value="Chromosome"/>
</dbReference>
<keyword evidence="2" id="KW-0378">Hydrolase</keyword>
<feature type="domain" description="Glutamine amidotransferase" evidence="1">
    <location>
        <begin position="35"/>
        <end position="165"/>
    </location>
</feature>
<sequence length="213" mass="23769">MPEMFKRMLAFHNPNMEFEVVSLIYGQPVPKVDDLQALFITGSSYSAYDDIPWRYELEALIQAAYAQRIPMVGVCFGHQIIAQALGGTVEKVDRGWGLGRHIYQVAPENSLIHQPEVAIACSHQDQVVAAPEEAEVLLYSSFTPYAGLIYKNGYTLTLQPHPEFEVEYAYALCEMRQGIATDKVVQDSKASLAQPLDGELVGRVITNFLTERA</sequence>
<accession>A0ABX8DHH0</accession>
<dbReference type="Gene3D" id="3.40.50.880">
    <property type="match status" value="1"/>
</dbReference>
<dbReference type="PANTHER" id="PTHR42695">
    <property type="entry name" value="GLUTAMINE AMIDOTRANSFERASE YLR126C-RELATED"/>
    <property type="match status" value="1"/>
</dbReference>
<proteinExistence type="predicted"/>
<protein>
    <submittedName>
        <fullName evidence="2">Gamma-glutamyl-gamma-aminobutyrate hydrolase family protein</fullName>
    </submittedName>
</protein>
<evidence type="ECO:0000259" key="1">
    <source>
        <dbReference type="Pfam" id="PF00117"/>
    </source>
</evidence>
<dbReference type="SUPFAM" id="SSF52317">
    <property type="entry name" value="Class I glutamine amidotransferase-like"/>
    <property type="match status" value="1"/>
</dbReference>
<dbReference type="Pfam" id="PF00117">
    <property type="entry name" value="GATase"/>
    <property type="match status" value="1"/>
</dbReference>
<dbReference type="InterPro" id="IPR044992">
    <property type="entry name" value="ChyE-like"/>
</dbReference>
<evidence type="ECO:0000313" key="3">
    <source>
        <dbReference type="Proteomes" id="UP000676428"/>
    </source>
</evidence>
<dbReference type="CDD" id="cd01741">
    <property type="entry name" value="GATase1_1"/>
    <property type="match status" value="1"/>
</dbReference>
<organism evidence="2 3">
    <name type="scientific">Shewanella dokdonensis</name>
    <dbReference type="NCBI Taxonomy" id="712036"/>
    <lineage>
        <taxon>Bacteria</taxon>
        <taxon>Pseudomonadati</taxon>
        <taxon>Pseudomonadota</taxon>
        <taxon>Gammaproteobacteria</taxon>
        <taxon>Alteromonadales</taxon>
        <taxon>Shewanellaceae</taxon>
        <taxon>Shewanella</taxon>
    </lineage>
</organism>
<dbReference type="InterPro" id="IPR029062">
    <property type="entry name" value="Class_I_gatase-like"/>
</dbReference>
<dbReference type="EMBL" id="CP074572">
    <property type="protein sequence ID" value="QVK23646.1"/>
    <property type="molecule type" value="Genomic_DNA"/>
</dbReference>
<dbReference type="PROSITE" id="PS51273">
    <property type="entry name" value="GATASE_TYPE_1"/>
    <property type="match status" value="1"/>
</dbReference>
<keyword evidence="3" id="KW-1185">Reference proteome</keyword>
<reference evidence="2 3" key="1">
    <citation type="journal article" date="2012" name="Int. J. Syst. Evol. Microbiol.">
        <title>Shewanella dokdonensis sp. nov., isolated from seawater.</title>
        <authorList>
            <person name="Sung H.R."/>
            <person name="Yoon J.H."/>
            <person name="Ghim S.Y."/>
        </authorList>
    </citation>
    <scope>NUCLEOTIDE SEQUENCE [LARGE SCALE GENOMIC DNA]</scope>
    <source>
        <strain evidence="2 3">DSM 23626</strain>
    </source>
</reference>
<gene>
    <name evidence="2" type="ORF">KHX94_02660</name>
</gene>
<dbReference type="GO" id="GO:0016787">
    <property type="term" value="F:hydrolase activity"/>
    <property type="evidence" value="ECO:0007669"/>
    <property type="project" value="UniProtKB-KW"/>
</dbReference>
<dbReference type="InterPro" id="IPR017926">
    <property type="entry name" value="GATASE"/>
</dbReference>
<dbReference type="PANTHER" id="PTHR42695:SF5">
    <property type="entry name" value="GLUTAMINE AMIDOTRANSFERASE YLR126C-RELATED"/>
    <property type="match status" value="1"/>
</dbReference>
<evidence type="ECO:0000313" key="2">
    <source>
        <dbReference type="EMBL" id="QVK23646.1"/>
    </source>
</evidence>